<dbReference type="GO" id="GO:0005886">
    <property type="term" value="C:plasma membrane"/>
    <property type="evidence" value="ECO:0007669"/>
    <property type="project" value="UniProtKB-SubCell"/>
</dbReference>
<dbReference type="GO" id="GO:0022857">
    <property type="term" value="F:transmembrane transporter activity"/>
    <property type="evidence" value="ECO:0007669"/>
    <property type="project" value="InterPro"/>
</dbReference>
<keyword evidence="4 7" id="KW-1133">Transmembrane helix</keyword>
<feature type="transmembrane region" description="Helical" evidence="7">
    <location>
        <begin position="329"/>
        <end position="351"/>
    </location>
</feature>
<keyword evidence="10" id="KW-1185">Reference proteome</keyword>
<feature type="transmembrane region" description="Helical" evidence="7">
    <location>
        <begin position="389"/>
        <end position="413"/>
    </location>
</feature>
<dbReference type="Pfam" id="PF07690">
    <property type="entry name" value="MFS_1"/>
    <property type="match status" value="1"/>
</dbReference>
<dbReference type="InterPro" id="IPR011701">
    <property type="entry name" value="MFS"/>
</dbReference>
<feature type="transmembrane region" description="Helical" evidence="7">
    <location>
        <begin position="188"/>
        <end position="210"/>
    </location>
</feature>
<dbReference type="Proteomes" id="UP000544090">
    <property type="component" value="Unassembled WGS sequence"/>
</dbReference>
<evidence type="ECO:0000256" key="4">
    <source>
        <dbReference type="ARBA" id="ARBA00022989"/>
    </source>
</evidence>
<proteinExistence type="predicted"/>
<comment type="subcellular location">
    <subcellularLocation>
        <location evidence="1">Cell membrane</location>
        <topology evidence="1">Multi-pass membrane protein</topology>
    </subcellularLocation>
</comment>
<evidence type="ECO:0000259" key="8">
    <source>
        <dbReference type="PROSITE" id="PS50850"/>
    </source>
</evidence>
<accession>A0A7X6K791</accession>
<feature type="transmembrane region" description="Helical" evidence="7">
    <location>
        <begin position="419"/>
        <end position="440"/>
    </location>
</feature>
<dbReference type="AlphaFoldDB" id="A0A7X6K791"/>
<reference evidence="9 10" key="1">
    <citation type="submission" date="2020-04" db="EMBL/GenBank/DDBJ databases">
        <title>Arthrobacter sp. nov.</title>
        <authorList>
            <person name="Liu S."/>
        </authorList>
    </citation>
    <scope>NUCLEOTIDE SEQUENCE [LARGE SCALE GENOMIC DNA]</scope>
    <source>
        <strain evidence="9 10">E918</strain>
    </source>
</reference>
<dbReference type="CDD" id="cd17319">
    <property type="entry name" value="MFS_ExuT_GudP_like"/>
    <property type="match status" value="1"/>
</dbReference>
<dbReference type="Gene3D" id="1.20.1250.20">
    <property type="entry name" value="MFS general substrate transporter like domains"/>
    <property type="match status" value="2"/>
</dbReference>
<feature type="domain" description="Major facilitator superfamily (MFS) profile" evidence="8">
    <location>
        <begin position="35"/>
        <end position="445"/>
    </location>
</feature>
<dbReference type="PANTHER" id="PTHR11662">
    <property type="entry name" value="SOLUTE CARRIER FAMILY 17"/>
    <property type="match status" value="1"/>
</dbReference>
<dbReference type="InterPro" id="IPR020846">
    <property type="entry name" value="MFS_dom"/>
</dbReference>
<evidence type="ECO:0000256" key="7">
    <source>
        <dbReference type="SAM" id="Phobius"/>
    </source>
</evidence>
<evidence type="ECO:0000256" key="3">
    <source>
        <dbReference type="ARBA" id="ARBA00022692"/>
    </source>
</evidence>
<evidence type="ECO:0000256" key="5">
    <source>
        <dbReference type="ARBA" id="ARBA00023136"/>
    </source>
</evidence>
<dbReference type="PANTHER" id="PTHR11662:SF399">
    <property type="entry name" value="FI19708P1-RELATED"/>
    <property type="match status" value="1"/>
</dbReference>
<keyword evidence="5 7" id="KW-0472">Membrane</keyword>
<dbReference type="EMBL" id="JAAZSQ010000024">
    <property type="protein sequence ID" value="NKX56458.1"/>
    <property type="molecule type" value="Genomic_DNA"/>
</dbReference>
<comment type="caution">
    <text evidence="9">The sequence shown here is derived from an EMBL/GenBank/DDBJ whole genome shotgun (WGS) entry which is preliminary data.</text>
</comment>
<feature type="region of interest" description="Disordered" evidence="6">
    <location>
        <begin position="1"/>
        <end position="23"/>
    </location>
</feature>
<keyword evidence="3 7" id="KW-0812">Transmembrane</keyword>
<evidence type="ECO:0000256" key="2">
    <source>
        <dbReference type="ARBA" id="ARBA00022475"/>
    </source>
</evidence>
<sequence>MTRPSGGPVSLQQDSSRLESTTGQATRRTNVRWKLFILLLVLVAVNYIDRGSISVALPLIQQEFNLPPELVGLLLSAFFWTYALMQIPVGWLIDRFGPRKVVTASCVGWGAATAASGLAGGFVSMFLARMGIGVTEAGVMPAGGKLNAIWMHSKERGRGATILDAGAPLGAGVGGVVIAWLIAVTGSWRWSFIIAGAATVALGLVVYWYVRDNPRQHPGTNAAEVEYIEASHRAEDEAAGVEGGGRRALLPYLKYRSFWAMCLGWLGFNGVFYGLLTWGPLYLSEAKGFDLKTIGWSTFVIFGAGFVGEIIGGALADKLRAMGHGANKVMRSLLGFSAVMVALGLVGVTVIPDAMTAVALLSTVLFFLRWVGLFWSVPSILGGRTNAGVLGGAMNFSGNIAGFVTPIVVGLIVGATGSYTWALLYFVGSAIIMGVSVLTLDYSKRLAV</sequence>
<dbReference type="InterPro" id="IPR000849">
    <property type="entry name" value="Sugar_P_transporter"/>
</dbReference>
<keyword evidence="2" id="KW-1003">Cell membrane</keyword>
<feature type="transmembrane region" description="Helical" evidence="7">
    <location>
        <begin position="161"/>
        <end position="182"/>
    </location>
</feature>
<dbReference type="PROSITE" id="PS50850">
    <property type="entry name" value="MFS"/>
    <property type="match status" value="1"/>
</dbReference>
<feature type="transmembrane region" description="Helical" evidence="7">
    <location>
        <begin position="296"/>
        <end position="317"/>
    </location>
</feature>
<feature type="transmembrane region" description="Helical" evidence="7">
    <location>
        <begin position="257"/>
        <end position="276"/>
    </location>
</feature>
<name>A0A7X6K791_9MICC</name>
<feature type="compositionally biased region" description="Polar residues" evidence="6">
    <location>
        <begin position="10"/>
        <end position="23"/>
    </location>
</feature>
<evidence type="ECO:0000256" key="1">
    <source>
        <dbReference type="ARBA" id="ARBA00004651"/>
    </source>
</evidence>
<evidence type="ECO:0000313" key="9">
    <source>
        <dbReference type="EMBL" id="NKX56458.1"/>
    </source>
</evidence>
<dbReference type="PIRSF" id="PIRSF002808">
    <property type="entry name" value="Hexose_phosphate_transp"/>
    <property type="match status" value="1"/>
</dbReference>
<protein>
    <submittedName>
        <fullName evidence="9">MFS transporter</fullName>
    </submittedName>
</protein>
<evidence type="ECO:0000313" key="10">
    <source>
        <dbReference type="Proteomes" id="UP000544090"/>
    </source>
</evidence>
<gene>
    <name evidence="9" type="ORF">HGG74_18390</name>
</gene>
<evidence type="ECO:0000256" key="6">
    <source>
        <dbReference type="SAM" id="MobiDB-lite"/>
    </source>
</evidence>
<dbReference type="InterPro" id="IPR036259">
    <property type="entry name" value="MFS_trans_sf"/>
</dbReference>
<feature type="transmembrane region" description="Helical" evidence="7">
    <location>
        <begin position="357"/>
        <end position="377"/>
    </location>
</feature>
<feature type="transmembrane region" description="Helical" evidence="7">
    <location>
        <begin position="35"/>
        <end position="60"/>
    </location>
</feature>
<feature type="transmembrane region" description="Helical" evidence="7">
    <location>
        <begin position="72"/>
        <end position="93"/>
    </location>
</feature>
<organism evidence="9 10">
    <name type="scientific">Arthrobacter mobilis</name>
    <dbReference type="NCBI Taxonomy" id="2724944"/>
    <lineage>
        <taxon>Bacteria</taxon>
        <taxon>Bacillati</taxon>
        <taxon>Actinomycetota</taxon>
        <taxon>Actinomycetes</taxon>
        <taxon>Micrococcales</taxon>
        <taxon>Micrococcaceae</taxon>
        <taxon>Arthrobacter</taxon>
    </lineage>
</organism>
<dbReference type="InterPro" id="IPR050382">
    <property type="entry name" value="MFS_Na/Anion_cotransporter"/>
</dbReference>
<dbReference type="SUPFAM" id="SSF103473">
    <property type="entry name" value="MFS general substrate transporter"/>
    <property type="match status" value="1"/>
</dbReference>